<protein>
    <submittedName>
        <fullName evidence="3">Transcriptional regulator AraC family</fullName>
    </submittedName>
</protein>
<dbReference type="EMBL" id="BBMS01000031">
    <property type="protein sequence ID" value="GAL27619.1"/>
    <property type="molecule type" value="Genomic_DNA"/>
</dbReference>
<dbReference type="Pfam" id="PF02311">
    <property type="entry name" value="AraC_binding"/>
    <property type="match status" value="1"/>
</dbReference>
<comment type="caution">
    <text evidence="3">The sequence shown here is derived from an EMBL/GenBank/DDBJ whole genome shotgun (WGS) entry which is preliminary data.</text>
</comment>
<dbReference type="Proteomes" id="UP000029223">
    <property type="component" value="Unassembled WGS sequence"/>
</dbReference>
<dbReference type="InterPro" id="IPR037923">
    <property type="entry name" value="HTH-like"/>
</dbReference>
<organism evidence="3 4">
    <name type="scientific">Vibrio variabilis</name>
    <dbReference type="NCBI Taxonomy" id="990271"/>
    <lineage>
        <taxon>Bacteria</taxon>
        <taxon>Pseudomonadati</taxon>
        <taxon>Pseudomonadota</taxon>
        <taxon>Gammaproteobacteria</taxon>
        <taxon>Vibrionales</taxon>
        <taxon>Vibrionaceae</taxon>
        <taxon>Vibrio</taxon>
    </lineage>
</organism>
<sequence length="169" mass="19039">MRNFSYGKHAHEEFSIGVTCRGRQDFFSNGAFHKSQTGNVIFFSPEQVHDGHAGGRKEMEYEMLYIPQPTMMGLMQTIGSVSADQARLKESSFRDVVLQQQVIGFARSMNLDQPLSSLEEERLLLGIAHSVIRLGGGAFIDKAVYGRTDKLLEQAKEFHSLQPKPKARY</sequence>
<keyword evidence="4" id="KW-1185">Reference proteome</keyword>
<evidence type="ECO:0000313" key="3">
    <source>
        <dbReference type="EMBL" id="GAL27619.1"/>
    </source>
</evidence>
<evidence type="ECO:0000313" key="4">
    <source>
        <dbReference type="Proteomes" id="UP000029223"/>
    </source>
</evidence>
<reference evidence="4" key="1">
    <citation type="submission" date="2014-09" db="EMBL/GenBank/DDBJ databases">
        <title>Vibrio variabilis JCM 19239. (C206) whole genome shotgun sequence.</title>
        <authorList>
            <person name="Sawabe T."/>
            <person name="Meirelles P."/>
            <person name="Nakanishi M."/>
            <person name="Sayaka M."/>
            <person name="Hattori M."/>
            <person name="Ohkuma M."/>
        </authorList>
    </citation>
    <scope>NUCLEOTIDE SEQUENCE [LARGE SCALE GENOMIC DNA]</scope>
    <source>
        <strain evidence="4">JCM 19239</strain>
    </source>
</reference>
<accession>A0ABQ0JFS8</accession>
<dbReference type="SUPFAM" id="SSF51215">
    <property type="entry name" value="Regulatory protein AraC"/>
    <property type="match status" value="1"/>
</dbReference>
<feature type="domain" description="AraC-type arabinose-binding/dimerisation" evidence="2">
    <location>
        <begin position="3"/>
        <end position="125"/>
    </location>
</feature>
<gene>
    <name evidence="3" type="ORF">JCM19239_1041</name>
</gene>
<name>A0ABQ0JFS8_9VIBR</name>
<keyword evidence="1" id="KW-0238">DNA-binding</keyword>
<reference evidence="4" key="2">
    <citation type="submission" date="2014-09" db="EMBL/GenBank/DDBJ databases">
        <authorList>
            <consortium name="NBRP consortium"/>
            <person name="Sawabe T."/>
            <person name="Meirelles P."/>
            <person name="Nakanishi M."/>
            <person name="Sayaka M."/>
            <person name="Hattori M."/>
            <person name="Ohkuma M."/>
        </authorList>
    </citation>
    <scope>NUCLEOTIDE SEQUENCE [LARGE SCALE GENOMIC DNA]</scope>
    <source>
        <strain evidence="4">JCM 19239</strain>
    </source>
</reference>
<dbReference type="InterPro" id="IPR003313">
    <property type="entry name" value="AraC-bd"/>
</dbReference>
<evidence type="ECO:0000259" key="2">
    <source>
        <dbReference type="Pfam" id="PF02311"/>
    </source>
</evidence>
<evidence type="ECO:0000256" key="1">
    <source>
        <dbReference type="ARBA" id="ARBA00023125"/>
    </source>
</evidence>
<proteinExistence type="predicted"/>